<feature type="compositionally biased region" description="Polar residues" evidence="4">
    <location>
        <begin position="810"/>
        <end position="829"/>
    </location>
</feature>
<dbReference type="InterPro" id="IPR013083">
    <property type="entry name" value="Znf_RING/FYVE/PHD"/>
</dbReference>
<organism evidence="6">
    <name type="scientific">Timema californicum</name>
    <name type="common">California timema</name>
    <name type="synonym">Walking stick</name>
    <dbReference type="NCBI Taxonomy" id="61474"/>
    <lineage>
        <taxon>Eukaryota</taxon>
        <taxon>Metazoa</taxon>
        <taxon>Ecdysozoa</taxon>
        <taxon>Arthropoda</taxon>
        <taxon>Hexapoda</taxon>
        <taxon>Insecta</taxon>
        <taxon>Pterygota</taxon>
        <taxon>Neoptera</taxon>
        <taxon>Polyneoptera</taxon>
        <taxon>Phasmatodea</taxon>
        <taxon>Timematodea</taxon>
        <taxon>Timematoidea</taxon>
        <taxon>Timematidae</taxon>
        <taxon>Timema</taxon>
    </lineage>
</organism>
<evidence type="ECO:0000256" key="3">
    <source>
        <dbReference type="ARBA" id="ARBA00022833"/>
    </source>
</evidence>
<dbReference type="SUPFAM" id="SSF63748">
    <property type="entry name" value="Tudor/PWWP/MBT"/>
    <property type="match status" value="2"/>
</dbReference>
<dbReference type="InterPro" id="IPR059153">
    <property type="entry name" value="NSD_PHD-1st"/>
</dbReference>
<protein>
    <submittedName>
        <fullName evidence="6">(California timema) hypothetical protein</fullName>
    </submittedName>
</protein>
<dbReference type="SUPFAM" id="SSF47095">
    <property type="entry name" value="HMG-box"/>
    <property type="match status" value="1"/>
</dbReference>
<dbReference type="CDD" id="cd05838">
    <property type="entry name" value="PWWP_NSD_rpt2"/>
    <property type="match status" value="1"/>
</dbReference>
<dbReference type="InterPro" id="IPR001965">
    <property type="entry name" value="Znf_PHD"/>
</dbReference>
<proteinExistence type="predicted"/>
<name>A0A7R9IYI4_TIMCA</name>
<feature type="region of interest" description="Disordered" evidence="4">
    <location>
        <begin position="863"/>
        <end position="886"/>
    </location>
</feature>
<feature type="domain" description="PWWP" evidence="5">
    <location>
        <begin position="1280"/>
        <end position="1342"/>
    </location>
</feature>
<dbReference type="PANTHER" id="PTHR24102:SF28">
    <property type="entry name" value="PHD-TYPE DOMAIN-CONTAINING PROTEIN"/>
    <property type="match status" value="1"/>
</dbReference>
<keyword evidence="3" id="KW-0862">Zinc</keyword>
<dbReference type="Pfam" id="PF22908">
    <property type="entry name" value="PHD_NSD"/>
    <property type="match status" value="1"/>
</dbReference>
<feature type="region of interest" description="Disordered" evidence="4">
    <location>
        <begin position="746"/>
        <end position="770"/>
    </location>
</feature>
<feature type="region of interest" description="Disordered" evidence="4">
    <location>
        <begin position="795"/>
        <end position="842"/>
    </location>
</feature>
<feature type="compositionally biased region" description="Polar residues" evidence="4">
    <location>
        <begin position="64"/>
        <end position="83"/>
    </location>
</feature>
<sequence length="1377" mass="155465">MDKENCLLIPDASINEHISDLPNDTAGKSSVAPKSRYGRVHKPKIVGDFLSTDKKVAAILGLSSTGSSTQKNNPTLDTQTNSEDNLHVKSKTFSFKVETDSCLPKIHQDIHENNLKEKPKMGPRVGTVPATTSELIRDPEDGPKSGSMLNPPLPKRELPPCTWDIGDLLWARVGGHPFWPCIVLEDLTLAVFTKVKAFGGSRKLQRYFHVQFYGDNGRRSWVPASGLIPYEGVEAFNKLSEETLSKLKKYERKQATAFIVRPTSKIKWDVSVQESEQAFHLSRTQRIQEFSFKYPQTMSLKQKQISEPYLSEPSEKPLKKPLKRKAEETPSPKKRKYVKKVPINSRCTYTCGKEFGSQNFGLDNSQNFQARVQGGRDITFAIHRNKTGIGCNAPHVKFKNNSVTPKTATPVKNNCVTLERGSLAKKNIVTPDKATPLVRKKRLSKVDLEDASVVNKRIIDFDDDFVMNKDSTDDDEDYIPSKSKRRATENVSYSDTSHSKISVKTRVRDRSKNRKFSTLIGDEAFLRFYDSHIDMVLDEHPHWTNEQIDAYVIANWKWLEDSKKAIFHSRVESEAEVRRIGNSSEDNAEKPHSKLFRRGGQFSARRGKNYSKLQMVKDDDSDNLKVIKLENNLLIDNAKTEKEMEESIPATPSSKDKKSPSLFKGMKNEKVCQICEKAGDVVRCKGPCLGVFHLNCLTKRQLNLKSNSDLKAISPLAGDNSCADVTEDENNYALVMAHKSNVQISDKDTWEDKTEPELSDMNETSHKNRRENNLSDSAIVSNKNLNVKTKRSIGNNIRNSMDKTGKLPSKTVSSGVISNDNIPENTSSNDETRSVRSKNTNMKNKWPVKNSLLMGTGTIEHVNWESGDNSEDSENEPFPGFELEDLSPEMGKNALLKYDGILPTKVSSPALSETKRGKTEEDSASIRLSSASFLNVRSRCTPTKHVELVKQESNVVNDDSDTKGGNASAKAKRDKKKKEDESEEEKVGADFLCPGCSRNLSPPCFVCGQELHPITKEDMRQRCAIVQCGKFYHLSCANEWPQTWFSKTGSSRLSTKQPAMTCPQHTCHTCASDDPRNINMRFTNEKLTAWQRPWAQSPVLPKFSYEAEYLEQGQAQPLELLPLAMIVPTTEDKVCHVVAQQPERLFLYLIISLFVFTWLSFPRPRPMDSQIQFVSAGDRTQDRCICDQGLRPQRQTCNHCIPAGSEILNTTQLVCPKHYKPKRKGIHHVNVSWCSICTEGGSLMCCDICPNSFHAHCLVMPVPEGGYTCEDCQTGRFPLYGEVVWVKLGAYRWWPAQIMFPHEIPENIRNLPHVRGEFAVKFFGSHDHYWVNRGRVFIYQVGGHCLFVGLRETEHWVIGYLCWWATIMSKVPGFVSV</sequence>
<feature type="region of interest" description="Disordered" evidence="4">
    <location>
        <begin position="64"/>
        <end position="84"/>
    </location>
</feature>
<evidence type="ECO:0000256" key="1">
    <source>
        <dbReference type="ARBA" id="ARBA00022723"/>
    </source>
</evidence>
<evidence type="ECO:0000259" key="5">
    <source>
        <dbReference type="PROSITE" id="PS50812"/>
    </source>
</evidence>
<dbReference type="GO" id="GO:0005634">
    <property type="term" value="C:nucleus"/>
    <property type="evidence" value="ECO:0007669"/>
    <property type="project" value="UniProtKB-ARBA"/>
</dbReference>
<feature type="compositionally biased region" description="Basic and acidic residues" evidence="4">
    <location>
        <begin position="313"/>
        <end position="331"/>
    </location>
</feature>
<dbReference type="CDD" id="cd15565">
    <property type="entry name" value="PHD2_NSD"/>
    <property type="match status" value="1"/>
</dbReference>
<feature type="region of interest" description="Disordered" evidence="4">
    <location>
        <begin position="641"/>
        <end position="662"/>
    </location>
</feature>
<feature type="region of interest" description="Disordered" evidence="4">
    <location>
        <begin position="305"/>
        <end position="337"/>
    </location>
</feature>
<keyword evidence="2" id="KW-0863">Zinc-finger</keyword>
<dbReference type="InterPro" id="IPR000313">
    <property type="entry name" value="PWWP_dom"/>
</dbReference>
<dbReference type="CDD" id="cd20144">
    <property type="entry name" value="PWWP_NSD_rpt1"/>
    <property type="match status" value="1"/>
</dbReference>
<dbReference type="PANTHER" id="PTHR24102">
    <property type="entry name" value="PHD FINGER PROTEIN"/>
    <property type="match status" value="1"/>
</dbReference>
<dbReference type="InterPro" id="IPR055198">
    <property type="entry name" value="NSD_PHD"/>
</dbReference>
<dbReference type="SMART" id="SM00293">
    <property type="entry name" value="PWWP"/>
    <property type="match status" value="2"/>
</dbReference>
<dbReference type="Pfam" id="PF00855">
    <property type="entry name" value="PWWP"/>
    <property type="match status" value="2"/>
</dbReference>
<dbReference type="SMART" id="SM00249">
    <property type="entry name" value="PHD"/>
    <property type="match status" value="2"/>
</dbReference>
<dbReference type="EMBL" id="OE179521">
    <property type="protein sequence ID" value="CAD7569018.1"/>
    <property type="molecule type" value="Genomic_DNA"/>
</dbReference>
<gene>
    <name evidence="6" type="ORF">TCMB3V08_LOCUS1768</name>
</gene>
<dbReference type="Pfam" id="PF23011">
    <property type="entry name" value="PHD-1st_NSD"/>
    <property type="match status" value="1"/>
</dbReference>
<accession>A0A7R9IYI4</accession>
<dbReference type="SUPFAM" id="SSF57903">
    <property type="entry name" value="FYVE/PHD zinc finger"/>
    <property type="match status" value="1"/>
</dbReference>
<evidence type="ECO:0000256" key="2">
    <source>
        <dbReference type="ARBA" id="ARBA00022771"/>
    </source>
</evidence>
<dbReference type="GO" id="GO:0008270">
    <property type="term" value="F:zinc ion binding"/>
    <property type="evidence" value="ECO:0007669"/>
    <property type="project" value="UniProtKB-KW"/>
</dbReference>
<dbReference type="InterPro" id="IPR036910">
    <property type="entry name" value="HMG_box_dom_sf"/>
</dbReference>
<feature type="region of interest" description="Disordered" evidence="4">
    <location>
        <begin position="134"/>
        <end position="153"/>
    </location>
</feature>
<dbReference type="CDD" id="cd15567">
    <property type="entry name" value="PHD4_NSD"/>
    <property type="match status" value="1"/>
</dbReference>
<feature type="compositionally biased region" description="Basic and acidic residues" evidence="4">
    <location>
        <begin position="746"/>
        <end position="756"/>
    </location>
</feature>
<feature type="region of interest" description="Disordered" evidence="4">
    <location>
        <begin position="951"/>
        <end position="984"/>
    </location>
</feature>
<dbReference type="InterPro" id="IPR011011">
    <property type="entry name" value="Znf_FYVE_PHD"/>
</dbReference>
<reference evidence="6" key="1">
    <citation type="submission" date="2020-11" db="EMBL/GenBank/DDBJ databases">
        <authorList>
            <person name="Tran Van P."/>
        </authorList>
    </citation>
    <scope>NUCLEOTIDE SEQUENCE</scope>
</reference>
<dbReference type="Gene3D" id="2.30.30.140">
    <property type="match status" value="2"/>
</dbReference>
<evidence type="ECO:0000256" key="4">
    <source>
        <dbReference type="SAM" id="MobiDB-lite"/>
    </source>
</evidence>
<evidence type="ECO:0000313" key="6">
    <source>
        <dbReference type="EMBL" id="CAD7569018.1"/>
    </source>
</evidence>
<feature type="domain" description="PWWP" evidence="5">
    <location>
        <begin position="165"/>
        <end position="233"/>
    </location>
</feature>
<dbReference type="Gene3D" id="3.30.40.10">
    <property type="entry name" value="Zinc/RING finger domain, C3HC4 (zinc finger)"/>
    <property type="match status" value="3"/>
</dbReference>
<keyword evidence="1" id="KW-0479">Metal-binding</keyword>
<dbReference type="PROSITE" id="PS50812">
    <property type="entry name" value="PWWP"/>
    <property type="match status" value="2"/>
</dbReference>